<evidence type="ECO:0000313" key="1">
    <source>
        <dbReference type="EMBL" id="CAG8467117.1"/>
    </source>
</evidence>
<gene>
    <name evidence="1" type="ORF">SPELUC_LOCUS1523</name>
</gene>
<evidence type="ECO:0000313" key="2">
    <source>
        <dbReference type="Proteomes" id="UP000789366"/>
    </source>
</evidence>
<comment type="caution">
    <text evidence="1">The sequence shown here is derived from an EMBL/GenBank/DDBJ whole genome shotgun (WGS) entry which is preliminary data.</text>
</comment>
<reference evidence="1" key="1">
    <citation type="submission" date="2021-06" db="EMBL/GenBank/DDBJ databases">
        <authorList>
            <person name="Kallberg Y."/>
            <person name="Tangrot J."/>
            <person name="Rosling A."/>
        </authorList>
    </citation>
    <scope>NUCLEOTIDE SEQUENCE</scope>
    <source>
        <strain evidence="1">28 12/20/2015</strain>
    </source>
</reference>
<dbReference type="Proteomes" id="UP000789366">
    <property type="component" value="Unassembled WGS sequence"/>
</dbReference>
<keyword evidence="2" id="KW-1185">Reference proteome</keyword>
<proteinExistence type="predicted"/>
<dbReference type="EMBL" id="CAJVPW010000832">
    <property type="protein sequence ID" value="CAG8467117.1"/>
    <property type="molecule type" value="Genomic_DNA"/>
</dbReference>
<sequence>MPSIIDIEFLLFKEWMLKDSQKLGNRGDARFKKNIKYMLEHFFLNENRRNIDKISTQAMHDELLKFAMTGDIEEKNIPKLS</sequence>
<accession>A0ACA9KDM3</accession>
<name>A0ACA9KDM3_9GLOM</name>
<protein>
    <submittedName>
        <fullName evidence="1">12391_t:CDS:1</fullName>
    </submittedName>
</protein>
<organism evidence="1 2">
    <name type="scientific">Cetraspora pellucida</name>
    <dbReference type="NCBI Taxonomy" id="1433469"/>
    <lineage>
        <taxon>Eukaryota</taxon>
        <taxon>Fungi</taxon>
        <taxon>Fungi incertae sedis</taxon>
        <taxon>Mucoromycota</taxon>
        <taxon>Glomeromycotina</taxon>
        <taxon>Glomeromycetes</taxon>
        <taxon>Diversisporales</taxon>
        <taxon>Gigasporaceae</taxon>
        <taxon>Cetraspora</taxon>
    </lineage>
</organism>